<proteinExistence type="predicted"/>
<dbReference type="OrthoDB" id="3186349at2759"/>
<organism evidence="1 2">
    <name type="scientific">Olpidium bornovanus</name>
    <dbReference type="NCBI Taxonomy" id="278681"/>
    <lineage>
        <taxon>Eukaryota</taxon>
        <taxon>Fungi</taxon>
        <taxon>Fungi incertae sedis</taxon>
        <taxon>Olpidiomycota</taxon>
        <taxon>Olpidiomycotina</taxon>
        <taxon>Olpidiomycetes</taxon>
        <taxon>Olpidiales</taxon>
        <taxon>Olpidiaceae</taxon>
        <taxon>Olpidium</taxon>
    </lineage>
</organism>
<dbReference type="EMBL" id="JAEFCI010001567">
    <property type="protein sequence ID" value="KAG5462818.1"/>
    <property type="molecule type" value="Genomic_DNA"/>
</dbReference>
<reference evidence="1 2" key="1">
    <citation type="journal article" name="Sci. Rep.">
        <title>Genome-scale phylogenetic analyses confirm Olpidium as the closest living zoosporic fungus to the non-flagellated, terrestrial fungi.</title>
        <authorList>
            <person name="Chang Y."/>
            <person name="Rochon D."/>
            <person name="Sekimoto S."/>
            <person name="Wang Y."/>
            <person name="Chovatia M."/>
            <person name="Sandor L."/>
            <person name="Salamov A."/>
            <person name="Grigoriev I.V."/>
            <person name="Stajich J.E."/>
            <person name="Spatafora J.W."/>
        </authorList>
    </citation>
    <scope>NUCLEOTIDE SEQUENCE [LARGE SCALE GENOMIC DNA]</scope>
    <source>
        <strain evidence="1">S191</strain>
    </source>
</reference>
<name>A0A8H8DLL7_9FUNG</name>
<evidence type="ECO:0000313" key="1">
    <source>
        <dbReference type="EMBL" id="KAG5462818.1"/>
    </source>
</evidence>
<evidence type="ECO:0000313" key="2">
    <source>
        <dbReference type="Proteomes" id="UP000673691"/>
    </source>
</evidence>
<comment type="caution">
    <text evidence="1">The sequence shown here is derived from an EMBL/GenBank/DDBJ whole genome shotgun (WGS) entry which is preliminary data.</text>
</comment>
<dbReference type="InterPro" id="IPR043128">
    <property type="entry name" value="Rev_trsase/Diguanyl_cyclase"/>
</dbReference>
<protein>
    <submittedName>
        <fullName evidence="1">Uncharacterized protein</fullName>
    </submittedName>
</protein>
<keyword evidence="2" id="KW-1185">Reference proteome</keyword>
<gene>
    <name evidence="1" type="ORF">BJ554DRAFT_3432</name>
</gene>
<accession>A0A8H8DLL7</accession>
<dbReference type="AlphaFoldDB" id="A0A8H8DLL7"/>
<dbReference type="Proteomes" id="UP000673691">
    <property type="component" value="Unassembled WGS sequence"/>
</dbReference>
<dbReference type="Gene3D" id="3.30.70.270">
    <property type="match status" value="1"/>
</dbReference>
<sequence length="95" mass="10181">MGGTNSVGHVVTAVNEVLRDHVPKVTIPFIDDLPMRGPRVEECNHTVDKATEARKFVVNHVNAVEGVHSSLERAGLTLSGVKSSFGMSEVLVVGF</sequence>